<protein>
    <submittedName>
        <fullName evidence="7">Iron-containing alcohol dehydrogenase</fullName>
    </submittedName>
</protein>
<dbReference type="InterPro" id="IPR039697">
    <property type="entry name" value="Alcohol_dehydrogenase_Fe"/>
</dbReference>
<keyword evidence="4" id="KW-0520">NAD</keyword>
<dbReference type="OrthoDB" id="9815791at2"/>
<dbReference type="eggNOG" id="COG1454">
    <property type="taxonomic scope" value="Bacteria"/>
</dbReference>
<dbReference type="FunFam" id="3.40.50.1970:FF:000003">
    <property type="entry name" value="Alcohol dehydrogenase, iron-containing"/>
    <property type="match status" value="1"/>
</dbReference>
<sequence length="387" mass="41172">MSQRLSLQRKFVSPEIVFGAGCRHSAGNYAKNFGARKVLLVSDPGVAAAGWVADIQASLALQNIEQHLFTQVSANPRTEEVMLGAEVYRSQACDAIVAVGGGSPMDCAKGIGIAVAHGRNIIEFEGVDTLRVPSPPLILVPTTAGTSADVSQFVIISNQVEKMKFSIVSKGAVPDVSLIDPETTLSMDPFLSACTGIDALVHAIEAFVSTGSGPLTDPHALEAMRLINGHLTQMIANPADIELREKVMLGSMQAGLAFSNAILGAVHAMSHSLGGYLDLPHGLCNAVLVEHVVAFNFSAAPERFKVVAETLGIDTRGLTHSQVRDRLVAHLIQLKQSIGFSESLKLHGVNISDIPFLSRHAMQDPCILTNPRSSTQRDVEVVYAEAL</sequence>
<dbReference type="RefSeq" id="WP_037023056.1">
    <property type="nucleotide sequence ID" value="NZ_CCSF01000001.1"/>
</dbReference>
<evidence type="ECO:0000256" key="2">
    <source>
        <dbReference type="ARBA" id="ARBA00007358"/>
    </source>
</evidence>
<dbReference type="InterPro" id="IPR018211">
    <property type="entry name" value="ADH_Fe_CS"/>
</dbReference>
<dbReference type="AlphaFoldDB" id="A0A078LNA2"/>
<keyword evidence="3" id="KW-0560">Oxidoreductase</keyword>
<dbReference type="PANTHER" id="PTHR11496:SF102">
    <property type="entry name" value="ALCOHOL DEHYDROGENASE 4"/>
    <property type="match status" value="1"/>
</dbReference>
<comment type="similarity">
    <text evidence="2">Belongs to the iron-containing alcohol dehydrogenase family.</text>
</comment>
<dbReference type="Gene3D" id="3.40.50.1970">
    <property type="match status" value="1"/>
</dbReference>
<dbReference type="FunFam" id="1.20.1090.10:FF:000001">
    <property type="entry name" value="Aldehyde-alcohol dehydrogenase"/>
    <property type="match status" value="1"/>
</dbReference>
<dbReference type="InterPro" id="IPR056798">
    <property type="entry name" value="ADH_Fe_C"/>
</dbReference>
<accession>A0A078LNA2</accession>
<name>A0A078LNA2_9PSED</name>
<dbReference type="Pfam" id="PF00465">
    <property type="entry name" value="Fe-ADH"/>
    <property type="match status" value="1"/>
</dbReference>
<dbReference type="Pfam" id="PF25137">
    <property type="entry name" value="ADH_Fe_C"/>
    <property type="match status" value="1"/>
</dbReference>
<feature type="domain" description="Fe-containing alcohol dehydrogenase-like C-terminal" evidence="6">
    <location>
        <begin position="193"/>
        <end position="386"/>
    </location>
</feature>
<dbReference type="Gene3D" id="1.20.1090.10">
    <property type="entry name" value="Dehydroquinate synthase-like - alpha domain"/>
    <property type="match status" value="1"/>
</dbReference>
<dbReference type="SUPFAM" id="SSF56796">
    <property type="entry name" value="Dehydroquinate synthase-like"/>
    <property type="match status" value="1"/>
</dbReference>
<dbReference type="GO" id="GO:0046872">
    <property type="term" value="F:metal ion binding"/>
    <property type="evidence" value="ECO:0007669"/>
    <property type="project" value="InterPro"/>
</dbReference>
<dbReference type="PANTHER" id="PTHR11496">
    <property type="entry name" value="ALCOHOL DEHYDROGENASE"/>
    <property type="match status" value="1"/>
</dbReference>
<proteinExistence type="inferred from homology"/>
<keyword evidence="8" id="KW-1185">Reference proteome</keyword>
<evidence type="ECO:0000256" key="3">
    <source>
        <dbReference type="ARBA" id="ARBA00023002"/>
    </source>
</evidence>
<dbReference type="CDD" id="cd17814">
    <property type="entry name" value="Fe-ADH-like"/>
    <property type="match status" value="1"/>
</dbReference>
<evidence type="ECO:0000259" key="6">
    <source>
        <dbReference type="Pfam" id="PF25137"/>
    </source>
</evidence>
<dbReference type="PROSITE" id="PS00060">
    <property type="entry name" value="ADH_IRON_2"/>
    <property type="match status" value="1"/>
</dbReference>
<dbReference type="Proteomes" id="UP000053902">
    <property type="component" value="Unassembled WGS sequence"/>
</dbReference>
<evidence type="ECO:0000259" key="5">
    <source>
        <dbReference type="Pfam" id="PF00465"/>
    </source>
</evidence>
<dbReference type="EMBL" id="CCSF01000001">
    <property type="protein sequence ID" value="CDZ93953.1"/>
    <property type="molecule type" value="Genomic_DNA"/>
</dbReference>
<evidence type="ECO:0000313" key="8">
    <source>
        <dbReference type="Proteomes" id="UP000053902"/>
    </source>
</evidence>
<dbReference type="HOGENOM" id="CLU_007207_0_0_6"/>
<evidence type="ECO:0000313" key="7">
    <source>
        <dbReference type="EMBL" id="CDZ93953.1"/>
    </source>
</evidence>
<dbReference type="InterPro" id="IPR001670">
    <property type="entry name" value="ADH_Fe/GldA"/>
</dbReference>
<evidence type="ECO:0000256" key="1">
    <source>
        <dbReference type="ARBA" id="ARBA00001962"/>
    </source>
</evidence>
<comment type="cofactor">
    <cofactor evidence="1">
        <name>Fe cation</name>
        <dbReference type="ChEBI" id="CHEBI:24875"/>
    </cofactor>
</comment>
<evidence type="ECO:0000256" key="4">
    <source>
        <dbReference type="ARBA" id="ARBA00023027"/>
    </source>
</evidence>
<dbReference type="STRING" id="1499686.BN1079_01259"/>
<feature type="domain" description="Alcohol dehydrogenase iron-type/glycerol dehydrogenase GldA" evidence="5">
    <location>
        <begin position="14"/>
        <end position="181"/>
    </location>
</feature>
<reference evidence="7 8" key="1">
    <citation type="submission" date="2014-07" db="EMBL/GenBank/DDBJ databases">
        <authorList>
            <person name="Urmite Genomes Urmite Genomes"/>
        </authorList>
    </citation>
    <scope>NUCLEOTIDE SEQUENCE [LARGE SCALE GENOMIC DNA]</scope>
    <source>
        <strain evidence="7 8">20_BN</strain>
    </source>
</reference>
<dbReference type="GO" id="GO:0004022">
    <property type="term" value="F:alcohol dehydrogenase (NAD+) activity"/>
    <property type="evidence" value="ECO:0007669"/>
    <property type="project" value="TreeGrafter"/>
</dbReference>
<organism evidence="7 8">
    <name type="scientific">Pseudomonas saudiphocaensis</name>
    <dbReference type="NCBI Taxonomy" id="1499686"/>
    <lineage>
        <taxon>Bacteria</taxon>
        <taxon>Pseudomonadati</taxon>
        <taxon>Pseudomonadota</taxon>
        <taxon>Gammaproteobacteria</taxon>
        <taxon>Pseudomonadales</taxon>
        <taxon>Pseudomonadaceae</taxon>
        <taxon>Pseudomonas</taxon>
    </lineage>
</organism>
<dbReference type="NCBIfam" id="NF041833">
    <property type="entry name" value="Fe_ADH_ErcA"/>
    <property type="match status" value="1"/>
</dbReference>
<gene>
    <name evidence="7" type="ORF">BN1079_01259</name>
</gene>